<sequence length="608" mass="70678">MSSIPECRKYPWLFKSLRCDRSTVEDECECKVCMEGRRQREIIGSGNPFRDPNVTCQDVLVLIGLGYRITHEDTRDIEEYMHMDEIFKLSEHMNLSVYPESLLVNHSYSMKYHGMIQRERSRHLSKIVITDWNLRDITRCVDVSQILKHSEIEWDRSLLSMNQSVCLEHIPLITSTEGEWDVTMMLERSCPDLSLSVVVNNPTHENIIEVSKNPSLKIDHIRALVTLDGWNEECTDNVLRFCHPEVIIDCVNSGVIKYSGSWKIWINRLIYQYCDQFHVFGSSRCRCYVSPTLGIGECMWDFLDDEEKLIMSYHPRILEILSIDEVMQYNSDIYLTSDIDLLIELLPIDDEEVSLLDRPDITSEQVEKILKIAEPWSILSAWSVHPEQLISQLEDADRSLLGTSRYLDLDRLGEYMNDESEYPSGRVSSRDEILNELTDYSEIWTNHRLNYETIMALLRDGRITYDDLRDGVDDYTENANPDDIMKLHEAFPNLLQQSDVSYALRSIRSGSLESILRFNDPITHPLCHHDACELIEPYYFKREDILSHNELSPYMEGGQLPLVMDDLPDRFKVLLSLGHLRCVRNCFKPIPFSSSSLKAYPDIEVICT</sequence>
<proteinExistence type="predicted"/>
<dbReference type="EMBL" id="MN739197">
    <property type="protein sequence ID" value="QHS93134.1"/>
    <property type="molecule type" value="Genomic_DNA"/>
</dbReference>
<reference evidence="1" key="1">
    <citation type="journal article" date="2020" name="Nature">
        <title>Giant virus diversity and host interactions through global metagenomics.</title>
        <authorList>
            <person name="Schulz F."/>
            <person name="Roux S."/>
            <person name="Paez-Espino D."/>
            <person name="Jungbluth S."/>
            <person name="Walsh D.A."/>
            <person name="Denef V.J."/>
            <person name="McMahon K.D."/>
            <person name="Konstantinidis K.T."/>
            <person name="Eloe-Fadrosh E.A."/>
            <person name="Kyrpides N.C."/>
            <person name="Woyke T."/>
        </authorList>
    </citation>
    <scope>NUCLEOTIDE SEQUENCE</scope>
    <source>
        <strain evidence="1">GVMAG-M-3300017651-5</strain>
    </source>
</reference>
<protein>
    <submittedName>
        <fullName evidence="1">Uncharacterized protein</fullName>
    </submittedName>
</protein>
<organism evidence="1">
    <name type="scientific">viral metagenome</name>
    <dbReference type="NCBI Taxonomy" id="1070528"/>
    <lineage>
        <taxon>unclassified sequences</taxon>
        <taxon>metagenomes</taxon>
        <taxon>organismal metagenomes</taxon>
    </lineage>
</organism>
<accession>A0A6C0BND2</accession>
<evidence type="ECO:0000313" key="1">
    <source>
        <dbReference type="EMBL" id="QHS93134.1"/>
    </source>
</evidence>
<dbReference type="AlphaFoldDB" id="A0A6C0BND2"/>
<name>A0A6C0BND2_9ZZZZ</name>